<name>A0A9N9EGW9_9GLOM</name>
<dbReference type="Proteomes" id="UP000789572">
    <property type="component" value="Unassembled WGS sequence"/>
</dbReference>
<dbReference type="EMBL" id="CAJVPJ010007097">
    <property type="protein sequence ID" value="CAG8673466.1"/>
    <property type="molecule type" value="Genomic_DNA"/>
</dbReference>
<evidence type="ECO:0000313" key="2">
    <source>
        <dbReference type="EMBL" id="CAG8673466.1"/>
    </source>
</evidence>
<evidence type="ECO:0000256" key="1">
    <source>
        <dbReference type="SAM" id="MobiDB-lite"/>
    </source>
</evidence>
<reference evidence="2" key="1">
    <citation type="submission" date="2021-06" db="EMBL/GenBank/DDBJ databases">
        <authorList>
            <person name="Kallberg Y."/>
            <person name="Tangrot J."/>
            <person name="Rosling A."/>
        </authorList>
    </citation>
    <scope>NUCLEOTIDE SEQUENCE</scope>
    <source>
        <strain evidence="2">IA702</strain>
    </source>
</reference>
<protein>
    <submittedName>
        <fullName evidence="2">4791_t:CDS:1</fullName>
    </submittedName>
</protein>
<accession>A0A9N9EGW9</accession>
<feature type="region of interest" description="Disordered" evidence="1">
    <location>
        <begin position="25"/>
        <end position="45"/>
    </location>
</feature>
<feature type="non-terminal residue" evidence="2">
    <location>
        <position position="45"/>
    </location>
</feature>
<evidence type="ECO:0000313" key="3">
    <source>
        <dbReference type="Proteomes" id="UP000789572"/>
    </source>
</evidence>
<organism evidence="2 3">
    <name type="scientific">Paraglomus occultum</name>
    <dbReference type="NCBI Taxonomy" id="144539"/>
    <lineage>
        <taxon>Eukaryota</taxon>
        <taxon>Fungi</taxon>
        <taxon>Fungi incertae sedis</taxon>
        <taxon>Mucoromycota</taxon>
        <taxon>Glomeromycotina</taxon>
        <taxon>Glomeromycetes</taxon>
        <taxon>Paraglomerales</taxon>
        <taxon>Paraglomeraceae</taxon>
        <taxon>Paraglomus</taxon>
    </lineage>
</organism>
<sequence length="45" mass="4997">ARLINSTIRDPRTPIEALQTNAETVPDNFPENYNAIETATPDVID</sequence>
<feature type="non-terminal residue" evidence="2">
    <location>
        <position position="1"/>
    </location>
</feature>
<dbReference type="AlphaFoldDB" id="A0A9N9EGW9"/>
<gene>
    <name evidence="2" type="ORF">POCULU_LOCUS11102</name>
</gene>
<keyword evidence="3" id="KW-1185">Reference proteome</keyword>
<proteinExistence type="predicted"/>
<comment type="caution">
    <text evidence="2">The sequence shown here is derived from an EMBL/GenBank/DDBJ whole genome shotgun (WGS) entry which is preliminary data.</text>
</comment>